<name>A0A1T4JYQ0_9LACT</name>
<dbReference type="EMBL" id="FUWO01000003">
    <property type="protein sequence ID" value="SJZ35310.1"/>
    <property type="molecule type" value="Genomic_DNA"/>
</dbReference>
<evidence type="ECO:0000256" key="3">
    <source>
        <dbReference type="ARBA" id="ARBA00022898"/>
    </source>
</evidence>
<feature type="domain" description="Threonine synthase N-terminal" evidence="7">
    <location>
        <begin position="6"/>
        <end position="81"/>
    </location>
</feature>
<dbReference type="GO" id="GO:0005737">
    <property type="term" value="C:cytoplasm"/>
    <property type="evidence" value="ECO:0007669"/>
    <property type="project" value="TreeGrafter"/>
</dbReference>
<dbReference type="RefSeq" id="WP_078755298.1">
    <property type="nucleotide sequence ID" value="NZ_FUWO01000003.1"/>
</dbReference>
<keyword evidence="3 5" id="KW-0663">Pyridoxal phosphate</keyword>
<dbReference type="Proteomes" id="UP000189941">
    <property type="component" value="Unassembled WGS sequence"/>
</dbReference>
<dbReference type="PANTHER" id="PTHR43515:SF1">
    <property type="entry name" value="THREONINE SYNTHASE-LIKE 1"/>
    <property type="match status" value="1"/>
</dbReference>
<evidence type="ECO:0000256" key="2">
    <source>
        <dbReference type="ARBA" id="ARBA00005517"/>
    </source>
</evidence>
<protein>
    <recommendedName>
        <fullName evidence="4">Threonine synthase</fullName>
        <ecNumber evidence="4">4.2.3.1</ecNumber>
    </recommendedName>
</protein>
<sequence length="501" mass="56392">MTQILYNSTRNNQNKLTAAQAIVKGIANDGGLYFPETMPTIDLDWDHLKDASYQTIAKLVLGAFFTDFTEDEIAYCVDRAYDDKFDNELIAPLKAINEQVSVLELFHGNTIAFKDMALSILPYLLTTAAKKLKIEEEIVILTATSGDTGKAALAGFSEVPNTRIVVFYPKDGVSDIQERQMVTQEGNNTKVVAVNGNFDDAQTKVKELFNDQALNKQLKKQGFLLSSANSINIGRLVPQVVYYVYSYAQLLKNGAIKSGDQINVSVPTGNFGNILAAYFAKLIGVPIEKLICASNRNNVLVDFFNEGIYDRRRPFYLTSSPSMDILVSSNLERLIYLLNQRQDEPTKEWMEQLINKGSYQITQTVKEQLTDFYANEADDFLTATTIKEVYQDNHYILDPHTAVAYAVYQQYLKETQSQDRQNVTVIAGTASPYKFPESVLHALEVNTAQLSGRQLIEKLAEISQIEVPSAIKNLFDAPIRHQEVVEIEEMKDTILRFLIKY</sequence>
<dbReference type="Gene3D" id="3.90.1380.10">
    <property type="entry name" value="Threonine synthase, N-terminal domain"/>
    <property type="match status" value="1"/>
</dbReference>
<gene>
    <name evidence="8" type="ORF">SAMN02746011_00463</name>
</gene>
<dbReference type="NCBIfam" id="TIGR00260">
    <property type="entry name" value="thrC"/>
    <property type="match status" value="1"/>
</dbReference>
<organism evidence="8 9">
    <name type="scientific">Globicatella sulfidifaciens DSM 15739</name>
    <dbReference type="NCBI Taxonomy" id="1121925"/>
    <lineage>
        <taxon>Bacteria</taxon>
        <taxon>Bacillati</taxon>
        <taxon>Bacillota</taxon>
        <taxon>Bacilli</taxon>
        <taxon>Lactobacillales</taxon>
        <taxon>Aerococcaceae</taxon>
        <taxon>Globicatella</taxon>
    </lineage>
</organism>
<dbReference type="SUPFAM" id="SSF53686">
    <property type="entry name" value="Tryptophan synthase beta subunit-like PLP-dependent enzymes"/>
    <property type="match status" value="1"/>
</dbReference>
<reference evidence="9" key="1">
    <citation type="submission" date="2017-02" db="EMBL/GenBank/DDBJ databases">
        <authorList>
            <person name="Varghese N."/>
            <person name="Submissions S."/>
        </authorList>
    </citation>
    <scope>NUCLEOTIDE SEQUENCE [LARGE SCALE GENOMIC DNA]</scope>
    <source>
        <strain evidence="9">DSM 15739</strain>
    </source>
</reference>
<evidence type="ECO:0000256" key="5">
    <source>
        <dbReference type="PIRSR" id="PIRSR604450-51"/>
    </source>
</evidence>
<keyword evidence="9" id="KW-1185">Reference proteome</keyword>
<comment type="cofactor">
    <cofactor evidence="1 5">
        <name>pyridoxal 5'-phosphate</name>
        <dbReference type="ChEBI" id="CHEBI:597326"/>
    </cofactor>
</comment>
<dbReference type="InterPro" id="IPR029144">
    <property type="entry name" value="Thr_synth_N"/>
</dbReference>
<proteinExistence type="inferred from homology"/>
<feature type="modified residue" description="N6-(pyridoxal phosphate)lysine" evidence="5">
    <location>
        <position position="114"/>
    </location>
</feature>
<evidence type="ECO:0000313" key="9">
    <source>
        <dbReference type="Proteomes" id="UP000189941"/>
    </source>
</evidence>
<dbReference type="InterPro" id="IPR037158">
    <property type="entry name" value="Thr_synth_N_sf"/>
</dbReference>
<dbReference type="InterPro" id="IPR001926">
    <property type="entry name" value="TrpB-like_PALP"/>
</dbReference>
<dbReference type="GO" id="GO:0009088">
    <property type="term" value="P:threonine biosynthetic process"/>
    <property type="evidence" value="ECO:0007669"/>
    <property type="project" value="UniProtKB-UniRule"/>
</dbReference>
<accession>A0A1T4JYQ0</accession>
<evidence type="ECO:0000259" key="7">
    <source>
        <dbReference type="Pfam" id="PF14821"/>
    </source>
</evidence>
<evidence type="ECO:0000256" key="1">
    <source>
        <dbReference type="ARBA" id="ARBA00001933"/>
    </source>
</evidence>
<comment type="similarity">
    <text evidence="2">Belongs to the threonine synthase family.</text>
</comment>
<evidence type="ECO:0000313" key="8">
    <source>
        <dbReference type="EMBL" id="SJZ35310.1"/>
    </source>
</evidence>
<dbReference type="Pfam" id="PF00291">
    <property type="entry name" value="PALP"/>
    <property type="match status" value="1"/>
</dbReference>
<dbReference type="STRING" id="1121925.SAMN02746011_00463"/>
<dbReference type="AlphaFoldDB" id="A0A1T4JYQ0"/>
<evidence type="ECO:0000256" key="4">
    <source>
        <dbReference type="NCBIfam" id="TIGR00260"/>
    </source>
</evidence>
<dbReference type="PANTHER" id="PTHR43515">
    <property type="entry name" value="THREONINE SYNTHASE-LIKE 1"/>
    <property type="match status" value="1"/>
</dbReference>
<dbReference type="Pfam" id="PF14821">
    <property type="entry name" value="Thr_synth_N"/>
    <property type="match status" value="1"/>
</dbReference>
<dbReference type="Gene3D" id="3.40.50.1100">
    <property type="match status" value="2"/>
</dbReference>
<dbReference type="GO" id="GO:0004795">
    <property type="term" value="F:threonine synthase activity"/>
    <property type="evidence" value="ECO:0007669"/>
    <property type="project" value="UniProtKB-UniRule"/>
</dbReference>
<dbReference type="OrthoDB" id="9763107at2"/>
<dbReference type="EC" id="4.2.3.1" evidence="4"/>
<evidence type="ECO:0000259" key="6">
    <source>
        <dbReference type="Pfam" id="PF00291"/>
    </source>
</evidence>
<dbReference type="CDD" id="cd01560">
    <property type="entry name" value="Thr-synth_2"/>
    <property type="match status" value="1"/>
</dbReference>
<feature type="domain" description="Tryptophan synthase beta chain-like PALP" evidence="6">
    <location>
        <begin position="103"/>
        <end position="425"/>
    </location>
</feature>
<dbReference type="InterPro" id="IPR004450">
    <property type="entry name" value="Thr_synthase-like"/>
</dbReference>
<dbReference type="InterPro" id="IPR036052">
    <property type="entry name" value="TrpB-like_PALP_sf"/>
</dbReference>